<protein>
    <submittedName>
        <fullName evidence="4">ABC transporter substrate-binding protein</fullName>
    </submittedName>
</protein>
<comment type="similarity">
    <text evidence="1">Belongs to the leucine-binding protein family.</text>
</comment>
<reference evidence="4 5" key="1">
    <citation type="submission" date="2023-11" db="EMBL/GenBank/DDBJ databases">
        <title>A Novel Polar Bacteriovorax (B. antarcticus) Isolated from the Biocrust in Antarctica.</title>
        <authorList>
            <person name="Mun W."/>
            <person name="Choi S.Y."/>
            <person name="Mitchell R.J."/>
        </authorList>
    </citation>
    <scope>NUCLEOTIDE SEQUENCE [LARGE SCALE GENOMIC DNA]</scope>
    <source>
        <strain evidence="4 5">PP10</strain>
    </source>
</reference>
<organism evidence="4 5">
    <name type="scientific">Bacteriovorax antarcticus</name>
    <dbReference type="NCBI Taxonomy" id="3088717"/>
    <lineage>
        <taxon>Bacteria</taxon>
        <taxon>Pseudomonadati</taxon>
        <taxon>Bdellovibrionota</taxon>
        <taxon>Bacteriovoracia</taxon>
        <taxon>Bacteriovoracales</taxon>
        <taxon>Bacteriovoracaceae</taxon>
        <taxon>Bacteriovorax</taxon>
    </lineage>
</organism>
<evidence type="ECO:0000259" key="3">
    <source>
        <dbReference type="Pfam" id="PF13458"/>
    </source>
</evidence>
<dbReference type="InterPro" id="IPR051010">
    <property type="entry name" value="BCAA_transport"/>
</dbReference>
<dbReference type="Pfam" id="PF13458">
    <property type="entry name" value="Peripla_BP_6"/>
    <property type="match status" value="1"/>
</dbReference>
<evidence type="ECO:0000313" key="5">
    <source>
        <dbReference type="Proteomes" id="UP001302274"/>
    </source>
</evidence>
<feature type="domain" description="Leucine-binding protein" evidence="3">
    <location>
        <begin position="3"/>
        <end position="221"/>
    </location>
</feature>
<dbReference type="SUPFAM" id="SSF53822">
    <property type="entry name" value="Periplasmic binding protein-like I"/>
    <property type="match status" value="1"/>
</dbReference>
<evidence type="ECO:0000256" key="2">
    <source>
        <dbReference type="ARBA" id="ARBA00022729"/>
    </source>
</evidence>
<name>A0ABU5VSN0_9BACT</name>
<dbReference type="Gene3D" id="3.40.50.2300">
    <property type="match status" value="3"/>
</dbReference>
<dbReference type="InterPro" id="IPR028081">
    <property type="entry name" value="Leu-bd"/>
</dbReference>
<sequence length="334" mass="36487">MTSIKIGYSLSLTGAFAAYGQSALIAHKIWEERVNKKGGLLGKRVQLICVDDKSNSSLVADIYKNLIEVEKVDLVIGGYGVNSVAPAIQVALEYDKYFVSLMGKVANSFNCFSMIPIGVKPNTTLAENFFKTAAKNSSVAIISADAELTRNSVLGARENIARNSQRIIFEYNYSLATFDFSSLAQELSDLRPDVIYIAAYSSDVLGIMKAINEIGFHPKKIGASVVGPLGLRIVCSGIEEFMEEYLSKTSCIEADILGYYLAPQAYAQLQIIEQAVKATNSLNDAKLIGHTHEALFKTVLGDIKFDRNGECAAPQMVQVQYQNVITHDIEQTAI</sequence>
<dbReference type="InterPro" id="IPR028082">
    <property type="entry name" value="Peripla_BP_I"/>
</dbReference>
<comment type="caution">
    <text evidence="4">The sequence shown here is derived from an EMBL/GenBank/DDBJ whole genome shotgun (WGS) entry which is preliminary data.</text>
</comment>
<dbReference type="EMBL" id="JAYGJQ010000001">
    <property type="protein sequence ID" value="MEA9356064.1"/>
    <property type="molecule type" value="Genomic_DNA"/>
</dbReference>
<evidence type="ECO:0000256" key="1">
    <source>
        <dbReference type="ARBA" id="ARBA00010062"/>
    </source>
</evidence>
<keyword evidence="2" id="KW-0732">Signal</keyword>
<dbReference type="PANTHER" id="PTHR30483:SF6">
    <property type="entry name" value="PERIPLASMIC BINDING PROTEIN OF ABC TRANSPORTER FOR NATURAL AMINO ACIDS"/>
    <property type="match status" value="1"/>
</dbReference>
<gene>
    <name evidence="4" type="ORF">SHI21_07625</name>
</gene>
<dbReference type="Proteomes" id="UP001302274">
    <property type="component" value="Unassembled WGS sequence"/>
</dbReference>
<proteinExistence type="inferred from homology"/>
<keyword evidence="5" id="KW-1185">Reference proteome</keyword>
<accession>A0ABU5VSN0</accession>
<dbReference type="RefSeq" id="WP_323575738.1">
    <property type="nucleotide sequence ID" value="NZ_JAYGJQ010000001.1"/>
</dbReference>
<evidence type="ECO:0000313" key="4">
    <source>
        <dbReference type="EMBL" id="MEA9356064.1"/>
    </source>
</evidence>
<dbReference type="PANTHER" id="PTHR30483">
    <property type="entry name" value="LEUCINE-SPECIFIC-BINDING PROTEIN"/>
    <property type="match status" value="1"/>
</dbReference>